<comment type="caution">
    <text evidence="1">The sequence shown here is derived from an EMBL/GenBank/DDBJ whole genome shotgun (WGS) entry which is preliminary data.</text>
</comment>
<dbReference type="Gene3D" id="3.30.70.330">
    <property type="match status" value="1"/>
</dbReference>
<evidence type="ECO:0000313" key="2">
    <source>
        <dbReference type="Proteomes" id="UP001265700"/>
    </source>
</evidence>
<dbReference type="Proteomes" id="UP001265700">
    <property type="component" value="Unassembled WGS sequence"/>
</dbReference>
<evidence type="ECO:0008006" key="3">
    <source>
        <dbReference type="Google" id="ProtNLM"/>
    </source>
</evidence>
<dbReference type="EMBL" id="JAVDWU010000008">
    <property type="protein sequence ID" value="MDR7151805.1"/>
    <property type="molecule type" value="Genomic_DNA"/>
</dbReference>
<dbReference type="InterPro" id="IPR035979">
    <property type="entry name" value="RBD_domain_sf"/>
</dbReference>
<dbReference type="SUPFAM" id="SSF54928">
    <property type="entry name" value="RNA-binding domain, RBD"/>
    <property type="match status" value="1"/>
</dbReference>
<protein>
    <recommendedName>
        <fullName evidence="3">RNA-binding protein</fullName>
    </recommendedName>
</protein>
<gene>
    <name evidence="1" type="ORF">J2W49_003781</name>
</gene>
<proteinExistence type="predicted"/>
<dbReference type="InterPro" id="IPR012677">
    <property type="entry name" value="Nucleotide-bd_a/b_plait_sf"/>
</dbReference>
<sequence>MTALADLRRHSDVASLKSSLHQLCSEFGRITRLDILTAMHEGTKQAICFLRMERPEQEQQLMKTLGVGRFGGEVVFVLNLNVAVTADDDGPSSQWADSNMYD</sequence>
<evidence type="ECO:0000313" key="1">
    <source>
        <dbReference type="EMBL" id="MDR7151805.1"/>
    </source>
</evidence>
<organism evidence="1 2">
    <name type="scientific">Hydrogenophaga palleronii</name>
    <dbReference type="NCBI Taxonomy" id="65655"/>
    <lineage>
        <taxon>Bacteria</taxon>
        <taxon>Pseudomonadati</taxon>
        <taxon>Pseudomonadota</taxon>
        <taxon>Betaproteobacteria</taxon>
        <taxon>Burkholderiales</taxon>
        <taxon>Comamonadaceae</taxon>
        <taxon>Hydrogenophaga</taxon>
    </lineage>
</organism>
<name>A0ABU1WR81_9BURK</name>
<accession>A0ABU1WR81</accession>
<dbReference type="CDD" id="cd00590">
    <property type="entry name" value="RRM_SF"/>
    <property type="match status" value="1"/>
</dbReference>
<dbReference type="RefSeq" id="WP_310319873.1">
    <property type="nucleotide sequence ID" value="NZ_JAVDWU010000008.1"/>
</dbReference>
<reference evidence="1 2" key="1">
    <citation type="submission" date="2023-07" db="EMBL/GenBank/DDBJ databases">
        <title>Sorghum-associated microbial communities from plants grown in Nebraska, USA.</title>
        <authorList>
            <person name="Schachtman D."/>
        </authorList>
    </citation>
    <scope>NUCLEOTIDE SEQUENCE [LARGE SCALE GENOMIC DNA]</scope>
    <source>
        <strain evidence="1 2">4249</strain>
    </source>
</reference>
<keyword evidence="2" id="KW-1185">Reference proteome</keyword>